<comment type="caution">
    <text evidence="1">The sequence shown here is derived from an EMBL/GenBank/DDBJ whole genome shotgun (WGS) entry which is preliminary data.</text>
</comment>
<dbReference type="AlphaFoldDB" id="A0AAE0HCP2"/>
<gene>
    <name evidence="1" type="ORF">B0H64DRAFT_443102</name>
</gene>
<name>A0AAE0HCP2_9PEZI</name>
<protein>
    <submittedName>
        <fullName evidence="1">Uncharacterized protein</fullName>
    </submittedName>
</protein>
<evidence type="ECO:0000313" key="1">
    <source>
        <dbReference type="EMBL" id="KAK3294011.1"/>
    </source>
</evidence>
<evidence type="ECO:0000313" key="2">
    <source>
        <dbReference type="Proteomes" id="UP001278766"/>
    </source>
</evidence>
<reference evidence="1" key="1">
    <citation type="journal article" date="2023" name="Mol. Phylogenet. Evol.">
        <title>Genome-scale phylogeny and comparative genomics of the fungal order Sordariales.</title>
        <authorList>
            <person name="Hensen N."/>
            <person name="Bonometti L."/>
            <person name="Westerberg I."/>
            <person name="Brannstrom I.O."/>
            <person name="Guillou S."/>
            <person name="Cros-Aarteil S."/>
            <person name="Calhoun S."/>
            <person name="Haridas S."/>
            <person name="Kuo A."/>
            <person name="Mondo S."/>
            <person name="Pangilinan J."/>
            <person name="Riley R."/>
            <person name="LaButti K."/>
            <person name="Andreopoulos B."/>
            <person name="Lipzen A."/>
            <person name="Chen C."/>
            <person name="Yan M."/>
            <person name="Daum C."/>
            <person name="Ng V."/>
            <person name="Clum A."/>
            <person name="Steindorff A."/>
            <person name="Ohm R.A."/>
            <person name="Martin F."/>
            <person name="Silar P."/>
            <person name="Natvig D.O."/>
            <person name="Lalanne C."/>
            <person name="Gautier V."/>
            <person name="Ament-Velasquez S.L."/>
            <person name="Kruys A."/>
            <person name="Hutchinson M.I."/>
            <person name="Powell A.J."/>
            <person name="Barry K."/>
            <person name="Miller A.N."/>
            <person name="Grigoriev I.V."/>
            <person name="Debuchy R."/>
            <person name="Gladieux P."/>
            <person name="Hiltunen Thoren M."/>
            <person name="Johannesson H."/>
        </authorList>
    </citation>
    <scope>NUCLEOTIDE SEQUENCE</scope>
    <source>
        <strain evidence="1">CBS 168.71</strain>
    </source>
</reference>
<proteinExistence type="predicted"/>
<organism evidence="1 2">
    <name type="scientific">Chaetomium fimeti</name>
    <dbReference type="NCBI Taxonomy" id="1854472"/>
    <lineage>
        <taxon>Eukaryota</taxon>
        <taxon>Fungi</taxon>
        <taxon>Dikarya</taxon>
        <taxon>Ascomycota</taxon>
        <taxon>Pezizomycotina</taxon>
        <taxon>Sordariomycetes</taxon>
        <taxon>Sordariomycetidae</taxon>
        <taxon>Sordariales</taxon>
        <taxon>Chaetomiaceae</taxon>
        <taxon>Chaetomium</taxon>
    </lineage>
</organism>
<accession>A0AAE0HCP2</accession>
<sequence length="161" mass="17768">MGQQPPPSASGTVQLASQHERLILELLPFQDIRQFHDWLNGVYVRGSWNEFLRDFHGAHPLTPEPDKGATTQKAREAINARGAQYLMHNPDKSAWTAEDHHVRFVVAVVSDNMLDGLWSDKEWKKGGLAVCAAVFEVLVFLKAMAAAAPGPAAADPPRYEA</sequence>
<dbReference type="EMBL" id="JAUEPN010000005">
    <property type="protein sequence ID" value="KAK3294011.1"/>
    <property type="molecule type" value="Genomic_DNA"/>
</dbReference>
<dbReference type="GeneID" id="87843637"/>
<keyword evidence="2" id="KW-1185">Reference proteome</keyword>
<dbReference type="Proteomes" id="UP001278766">
    <property type="component" value="Unassembled WGS sequence"/>
</dbReference>
<reference evidence="1" key="2">
    <citation type="submission" date="2023-06" db="EMBL/GenBank/DDBJ databases">
        <authorList>
            <consortium name="Lawrence Berkeley National Laboratory"/>
            <person name="Haridas S."/>
            <person name="Hensen N."/>
            <person name="Bonometti L."/>
            <person name="Westerberg I."/>
            <person name="Brannstrom I.O."/>
            <person name="Guillou S."/>
            <person name="Cros-Aarteil S."/>
            <person name="Calhoun S."/>
            <person name="Kuo A."/>
            <person name="Mondo S."/>
            <person name="Pangilinan J."/>
            <person name="Riley R."/>
            <person name="Labutti K."/>
            <person name="Andreopoulos B."/>
            <person name="Lipzen A."/>
            <person name="Chen C."/>
            <person name="Yanf M."/>
            <person name="Daum C."/>
            <person name="Ng V."/>
            <person name="Clum A."/>
            <person name="Steindorff A."/>
            <person name="Ohm R."/>
            <person name="Martin F."/>
            <person name="Silar P."/>
            <person name="Natvig D."/>
            <person name="Lalanne C."/>
            <person name="Gautier V."/>
            <person name="Ament-Velasquez S.L."/>
            <person name="Kruys A."/>
            <person name="Hutchinson M.I."/>
            <person name="Powell A.J."/>
            <person name="Barry K."/>
            <person name="Miller A.N."/>
            <person name="Grigoriev I.V."/>
            <person name="Debuchy R."/>
            <person name="Gladieux P."/>
            <person name="Thoren M.H."/>
            <person name="Johannesson H."/>
        </authorList>
    </citation>
    <scope>NUCLEOTIDE SEQUENCE</scope>
    <source>
        <strain evidence="1">CBS 168.71</strain>
    </source>
</reference>
<dbReference type="RefSeq" id="XP_062657525.1">
    <property type="nucleotide sequence ID" value="XM_062806689.1"/>
</dbReference>